<reference evidence="1 2" key="1">
    <citation type="submission" date="2018-05" db="EMBL/GenBank/DDBJ databases">
        <title>Freshwater and sediment microbial communities from various areas in North America, analyzing microbe dynamics in response to fracking.</title>
        <authorList>
            <person name="Lamendella R."/>
        </authorList>
    </citation>
    <scope>NUCLEOTIDE SEQUENCE [LARGE SCALE GENOMIC DNA]</scope>
    <source>
        <strain evidence="1 2">15_TX</strain>
    </source>
</reference>
<proteinExistence type="predicted"/>
<dbReference type="SUPFAM" id="SSF81631">
    <property type="entry name" value="PAP/OAS1 substrate-binding domain"/>
    <property type="match status" value="1"/>
</dbReference>
<evidence type="ECO:0000313" key="2">
    <source>
        <dbReference type="Proteomes" id="UP000247150"/>
    </source>
</evidence>
<gene>
    <name evidence="1" type="ORF">DFO73_110216</name>
</gene>
<name>A0A2V2ZQP3_9BACI</name>
<dbReference type="Gene3D" id="1.20.120.330">
    <property type="entry name" value="Nucleotidyltransferases domain 2"/>
    <property type="match status" value="1"/>
</dbReference>
<dbReference type="AlphaFoldDB" id="A0A2V2ZQP3"/>
<comment type="caution">
    <text evidence="1">The sequence shown here is derived from an EMBL/GenBank/DDBJ whole genome shotgun (WGS) entry which is preliminary data.</text>
</comment>
<protein>
    <submittedName>
        <fullName evidence="1">Uncharacterized protein</fullName>
    </submittedName>
</protein>
<dbReference type="EMBL" id="QGTW01000010">
    <property type="protein sequence ID" value="PWW26642.1"/>
    <property type="molecule type" value="Genomic_DNA"/>
</dbReference>
<dbReference type="Proteomes" id="UP000247150">
    <property type="component" value="Unassembled WGS sequence"/>
</dbReference>
<evidence type="ECO:0000313" key="1">
    <source>
        <dbReference type="EMBL" id="PWW26642.1"/>
    </source>
</evidence>
<sequence>MVLTYETTIQEVEIWRTKFFAYVHEAYRRVMRKEIYYALHCLDNLRLSMTTAWYMEAEIQPNAFGDWAKLEGIRSKLSDWQLSLLEQWHSSREPKEIMKVIEKMVPEFKRVHKSLCDKLGLEEDPEWVNEILNMV</sequence>
<accession>A0A2V2ZQP3</accession>
<organism evidence="1 2">
    <name type="scientific">Cytobacillus oceanisediminis</name>
    <dbReference type="NCBI Taxonomy" id="665099"/>
    <lineage>
        <taxon>Bacteria</taxon>
        <taxon>Bacillati</taxon>
        <taxon>Bacillota</taxon>
        <taxon>Bacilli</taxon>
        <taxon>Bacillales</taxon>
        <taxon>Bacillaceae</taxon>
        <taxon>Cytobacillus</taxon>
    </lineage>
</organism>